<evidence type="ECO:0008006" key="3">
    <source>
        <dbReference type="Google" id="ProtNLM"/>
    </source>
</evidence>
<keyword evidence="2" id="KW-1185">Reference proteome</keyword>
<dbReference type="InterPro" id="IPR012441">
    <property type="entry name" value="DUF1643"/>
</dbReference>
<evidence type="ECO:0000313" key="2">
    <source>
        <dbReference type="Proteomes" id="UP000075883"/>
    </source>
</evidence>
<dbReference type="Pfam" id="PF07799">
    <property type="entry name" value="DUF1643"/>
    <property type="match status" value="1"/>
</dbReference>
<evidence type="ECO:0000313" key="1">
    <source>
        <dbReference type="EnsemblMetazoa" id="ACUA002510-PA"/>
    </source>
</evidence>
<dbReference type="VEuPathDB" id="VectorBase:ACUA002510"/>
<dbReference type="EMBL" id="AXCM01022664">
    <property type="status" value="NOT_ANNOTATED_CDS"/>
    <property type="molecule type" value="Genomic_DNA"/>
</dbReference>
<sequence>MKRGAVLSPCGTWRYELPREWDIGNRLVVVMLNPSTADAEKDDPTIRRVIGFAKSHGFGNLLVLNIFALRSTDPDGLRVAQDPVGPDNDAHIHDALSIPGTPALAAWGSMGDQWDPARQRAAAVLNLAPLASWFCLGTTKNGHPRHPLYIAGSTRFAPYRVERGLAAAKVQP</sequence>
<protein>
    <recommendedName>
        <fullName evidence="3">DUF1643 domain-containing protein</fullName>
    </recommendedName>
</protein>
<accession>A0A182LUU8</accession>
<organism evidence="1 2">
    <name type="scientific">Anopheles culicifacies</name>
    <dbReference type="NCBI Taxonomy" id="139723"/>
    <lineage>
        <taxon>Eukaryota</taxon>
        <taxon>Metazoa</taxon>
        <taxon>Ecdysozoa</taxon>
        <taxon>Arthropoda</taxon>
        <taxon>Hexapoda</taxon>
        <taxon>Insecta</taxon>
        <taxon>Pterygota</taxon>
        <taxon>Neoptera</taxon>
        <taxon>Endopterygota</taxon>
        <taxon>Diptera</taxon>
        <taxon>Nematocera</taxon>
        <taxon>Culicoidea</taxon>
        <taxon>Culicidae</taxon>
        <taxon>Anophelinae</taxon>
        <taxon>Anopheles</taxon>
        <taxon>culicifacies species complex</taxon>
    </lineage>
</organism>
<name>A0A182LUU8_9DIPT</name>
<dbReference type="AlphaFoldDB" id="A0A182LUU8"/>
<dbReference type="EnsemblMetazoa" id="ACUA002510-RA">
    <property type="protein sequence ID" value="ACUA002510-PA"/>
    <property type="gene ID" value="ACUA002510"/>
</dbReference>
<reference evidence="1" key="2">
    <citation type="submission" date="2020-05" db="UniProtKB">
        <authorList>
            <consortium name="EnsemblMetazoa"/>
        </authorList>
    </citation>
    <scope>IDENTIFICATION</scope>
    <source>
        <strain evidence="1">A-37</strain>
    </source>
</reference>
<dbReference type="Proteomes" id="UP000075883">
    <property type="component" value="Unassembled WGS sequence"/>
</dbReference>
<reference evidence="2" key="1">
    <citation type="submission" date="2013-09" db="EMBL/GenBank/DDBJ databases">
        <title>The Genome Sequence of Anopheles culicifacies species A.</title>
        <authorList>
            <consortium name="The Broad Institute Genomics Platform"/>
            <person name="Neafsey D.E."/>
            <person name="Besansky N."/>
            <person name="Howell P."/>
            <person name="Walton C."/>
            <person name="Young S.K."/>
            <person name="Zeng Q."/>
            <person name="Gargeya S."/>
            <person name="Fitzgerald M."/>
            <person name="Haas B."/>
            <person name="Abouelleil A."/>
            <person name="Allen A.W."/>
            <person name="Alvarado L."/>
            <person name="Arachchi H.M."/>
            <person name="Berlin A.M."/>
            <person name="Chapman S.B."/>
            <person name="Gainer-Dewar J."/>
            <person name="Goldberg J."/>
            <person name="Griggs A."/>
            <person name="Gujja S."/>
            <person name="Hansen M."/>
            <person name="Howarth C."/>
            <person name="Imamovic A."/>
            <person name="Ireland A."/>
            <person name="Larimer J."/>
            <person name="McCowan C."/>
            <person name="Murphy C."/>
            <person name="Pearson M."/>
            <person name="Poon T.W."/>
            <person name="Priest M."/>
            <person name="Roberts A."/>
            <person name="Saif S."/>
            <person name="Shea T."/>
            <person name="Sisk P."/>
            <person name="Sykes S."/>
            <person name="Wortman J."/>
            <person name="Nusbaum C."/>
            <person name="Birren B."/>
        </authorList>
    </citation>
    <scope>NUCLEOTIDE SEQUENCE [LARGE SCALE GENOMIC DNA]</scope>
    <source>
        <strain evidence="2">A-37</strain>
    </source>
</reference>
<proteinExistence type="predicted"/>